<feature type="transmembrane region" description="Helical" evidence="3">
    <location>
        <begin position="187"/>
        <end position="210"/>
    </location>
</feature>
<keyword evidence="3" id="KW-1133">Transmembrane helix</keyword>
<dbReference type="SUPFAM" id="SSF103473">
    <property type="entry name" value="MFS general substrate transporter"/>
    <property type="match status" value="1"/>
</dbReference>
<feature type="transmembrane region" description="Helical" evidence="3">
    <location>
        <begin position="64"/>
        <end position="81"/>
    </location>
</feature>
<dbReference type="KEGG" id="kre:GWK63_05020"/>
<organism evidence="4 5">
    <name type="scientific">Komagataeibacter rhaeticus</name>
    <dbReference type="NCBI Taxonomy" id="215221"/>
    <lineage>
        <taxon>Bacteria</taxon>
        <taxon>Pseudomonadati</taxon>
        <taxon>Pseudomonadota</taxon>
        <taxon>Alphaproteobacteria</taxon>
        <taxon>Acetobacterales</taxon>
        <taxon>Acetobacteraceae</taxon>
        <taxon>Komagataeibacter</taxon>
    </lineage>
</organism>
<keyword evidence="2" id="KW-1003">Cell membrane</keyword>
<dbReference type="Proteomes" id="UP000502533">
    <property type="component" value="Chromosome"/>
</dbReference>
<feature type="transmembrane region" description="Helical" evidence="3">
    <location>
        <begin position="127"/>
        <end position="150"/>
    </location>
</feature>
<dbReference type="EMBL" id="CP050139">
    <property type="protein sequence ID" value="QIP36936.1"/>
    <property type="molecule type" value="Genomic_DNA"/>
</dbReference>
<sequence length="411" mass="41591">MVMGGLFFVIGFVTWLNGPLITFVQVAFGLGPVGAFLVPLCFYLSYLVCAFPAMAVARWTGLRGGISLALAIMAGGTLLFGECVGRLWYPGALGGLSVLGAGLTLLQVTVNPYVTLLGAPGRAAGRIAIMGIANKVSGIIAPVVFSLLVMPDIGGVVARLAAAVDGGQRAGVLAAFARAVVVPYRGLALVLLLAAVGLRHAGLPALCLPAPRMPAAMRRMPVRAWVGVGIVFVYVGVEVMAGDGIGLYGRGMGLSLGSVRFLTSLTLGAMLAGYGVGTLVVPARCGVARYLAGSAALGIVLCLVAACLQGAGSVACIALLGLANAMMMPIVFPLVLHAAGDRQDRAAALLVMAFSGGAVMPQVFALLIGPVGMQVAFIGLMTGSYLLIGLYALVLSAWAAHPVTKGLGSGA</sequence>
<dbReference type="GO" id="GO:0005886">
    <property type="term" value="C:plasma membrane"/>
    <property type="evidence" value="ECO:0007669"/>
    <property type="project" value="UniProtKB-SubCell"/>
</dbReference>
<gene>
    <name evidence="4" type="ORF">GWK63_05020</name>
</gene>
<comment type="subcellular location">
    <subcellularLocation>
        <location evidence="1">Cell inner membrane</location>
        <topology evidence="1">Multi-pass membrane protein</topology>
    </subcellularLocation>
</comment>
<protein>
    <submittedName>
        <fullName evidence="4">Sugar MFS transporter</fullName>
    </submittedName>
</protein>
<keyword evidence="5" id="KW-1185">Reference proteome</keyword>
<feature type="transmembrane region" description="Helical" evidence="3">
    <location>
        <begin position="261"/>
        <end position="283"/>
    </location>
</feature>
<keyword evidence="3" id="KW-0472">Membrane</keyword>
<feature type="transmembrane region" description="Helical" evidence="3">
    <location>
        <begin position="348"/>
        <end position="369"/>
    </location>
</feature>
<feature type="transmembrane region" description="Helical" evidence="3">
    <location>
        <begin position="317"/>
        <end position="336"/>
    </location>
</feature>
<dbReference type="InterPro" id="IPR050375">
    <property type="entry name" value="MFS_TsgA-like"/>
</dbReference>
<dbReference type="PANTHER" id="PTHR43702">
    <property type="entry name" value="L-FUCOSE-PROTON SYMPORTER"/>
    <property type="match status" value="1"/>
</dbReference>
<evidence type="ECO:0000256" key="2">
    <source>
        <dbReference type="ARBA" id="ARBA00022475"/>
    </source>
</evidence>
<name>A0A858JK07_9PROT</name>
<feature type="transmembrane region" description="Helical" evidence="3">
    <location>
        <begin position="375"/>
        <end position="400"/>
    </location>
</feature>
<keyword evidence="3" id="KW-0812">Transmembrane</keyword>
<reference evidence="4 5" key="1">
    <citation type="submission" date="2020-03" db="EMBL/GenBank/DDBJ databases">
        <title>Isolation of cellulose-producing strains, genome characterization and application of the synthesized cellulose films as an economical and sustainable material for piezoelectric sensor construction.</title>
        <authorList>
            <person name="Mangayil R.K."/>
        </authorList>
    </citation>
    <scope>NUCLEOTIDE SEQUENCE [LARGE SCALE GENOMIC DNA]</scope>
    <source>
        <strain evidence="4 5">ENS 9a1a</strain>
    </source>
</reference>
<feature type="transmembrane region" description="Helical" evidence="3">
    <location>
        <begin position="290"/>
        <end position="311"/>
    </location>
</feature>
<evidence type="ECO:0000313" key="5">
    <source>
        <dbReference type="Proteomes" id="UP000502533"/>
    </source>
</evidence>
<evidence type="ECO:0000313" key="4">
    <source>
        <dbReference type="EMBL" id="QIP36936.1"/>
    </source>
</evidence>
<dbReference type="Gene3D" id="1.20.1250.20">
    <property type="entry name" value="MFS general substrate transporter like domains"/>
    <property type="match status" value="2"/>
</dbReference>
<dbReference type="AlphaFoldDB" id="A0A858JK07"/>
<evidence type="ECO:0000256" key="1">
    <source>
        <dbReference type="ARBA" id="ARBA00004429"/>
    </source>
</evidence>
<feature type="transmembrane region" description="Helical" evidence="3">
    <location>
        <begin position="7"/>
        <end position="30"/>
    </location>
</feature>
<feature type="transmembrane region" description="Helical" evidence="3">
    <location>
        <begin position="222"/>
        <end position="241"/>
    </location>
</feature>
<feature type="transmembrane region" description="Helical" evidence="3">
    <location>
        <begin position="36"/>
        <end position="57"/>
    </location>
</feature>
<accession>A0A858JK07</accession>
<dbReference type="PANTHER" id="PTHR43702:SF12">
    <property type="entry name" value="N-ACETYL GLUCOSAMINE TRANSPORTER NAGP"/>
    <property type="match status" value="1"/>
</dbReference>
<proteinExistence type="predicted"/>
<dbReference type="InterPro" id="IPR036259">
    <property type="entry name" value="MFS_trans_sf"/>
</dbReference>
<evidence type="ECO:0000256" key="3">
    <source>
        <dbReference type="SAM" id="Phobius"/>
    </source>
</evidence>